<dbReference type="AlphaFoldDB" id="A0A173S7E9"/>
<proteinExistence type="predicted"/>
<dbReference type="RefSeq" id="WP_055261938.1">
    <property type="nucleotide sequence ID" value="NZ_CYXV01000004.1"/>
</dbReference>
<accession>A0A173S7E9</accession>
<evidence type="ECO:0000313" key="2">
    <source>
        <dbReference type="Proteomes" id="UP000095495"/>
    </source>
</evidence>
<dbReference type="EMBL" id="CYXV01000004">
    <property type="protein sequence ID" value="CUM86263.1"/>
    <property type="molecule type" value="Genomic_DNA"/>
</dbReference>
<reference evidence="1 2" key="1">
    <citation type="submission" date="2015-09" db="EMBL/GenBank/DDBJ databases">
        <authorList>
            <consortium name="Pathogen Informatics"/>
        </authorList>
    </citation>
    <scope>NUCLEOTIDE SEQUENCE [LARGE SCALE GENOMIC DNA]</scope>
    <source>
        <strain evidence="1 2">2789STDY5608863</strain>
    </source>
</reference>
<protein>
    <recommendedName>
        <fullName evidence="3">Phosphoenolpyruvate carboxykinase</fullName>
    </recommendedName>
</protein>
<dbReference type="Proteomes" id="UP000095495">
    <property type="component" value="Unassembled WGS sequence"/>
</dbReference>
<gene>
    <name evidence="1" type="ORF">ERS852420_01150</name>
</gene>
<sequence length="96" mass="11180">MKRLWSVFTNDMDHCYFTGIAPVERHHIFGGNPNRKNSEKYGFVIPLAPDLHPNGVHAGKDAVDIDLKLKQMAQTYFEEHYGTRKKFREVFGKSWL</sequence>
<evidence type="ECO:0008006" key="3">
    <source>
        <dbReference type="Google" id="ProtNLM"/>
    </source>
</evidence>
<organism evidence="1 2">
    <name type="scientific">Roseburia faecis</name>
    <dbReference type="NCBI Taxonomy" id="301302"/>
    <lineage>
        <taxon>Bacteria</taxon>
        <taxon>Bacillati</taxon>
        <taxon>Bacillota</taxon>
        <taxon>Clostridia</taxon>
        <taxon>Lachnospirales</taxon>
        <taxon>Lachnospiraceae</taxon>
        <taxon>Roseburia</taxon>
    </lineage>
</organism>
<name>A0A173S7E9_9FIRM</name>
<evidence type="ECO:0000313" key="1">
    <source>
        <dbReference type="EMBL" id="CUM86263.1"/>
    </source>
</evidence>